<accession>A0A0F9MCE0</accession>
<comment type="caution">
    <text evidence="1">The sequence shown here is derived from an EMBL/GenBank/DDBJ whole genome shotgun (WGS) entry which is preliminary data.</text>
</comment>
<name>A0A0F9MCE0_9ZZZZ</name>
<dbReference type="AlphaFoldDB" id="A0A0F9MCE0"/>
<organism evidence="1">
    <name type="scientific">marine sediment metagenome</name>
    <dbReference type="NCBI Taxonomy" id="412755"/>
    <lineage>
        <taxon>unclassified sequences</taxon>
        <taxon>metagenomes</taxon>
        <taxon>ecological metagenomes</taxon>
    </lineage>
</organism>
<dbReference type="EMBL" id="LAZR01010455">
    <property type="protein sequence ID" value="KKM66852.1"/>
    <property type="molecule type" value="Genomic_DNA"/>
</dbReference>
<reference evidence="1" key="1">
    <citation type="journal article" date="2015" name="Nature">
        <title>Complex archaea that bridge the gap between prokaryotes and eukaryotes.</title>
        <authorList>
            <person name="Spang A."/>
            <person name="Saw J.H."/>
            <person name="Jorgensen S.L."/>
            <person name="Zaremba-Niedzwiedzka K."/>
            <person name="Martijn J."/>
            <person name="Lind A.E."/>
            <person name="van Eijk R."/>
            <person name="Schleper C."/>
            <person name="Guy L."/>
            <person name="Ettema T.J."/>
        </authorList>
    </citation>
    <scope>NUCLEOTIDE SEQUENCE</scope>
</reference>
<dbReference type="NCBIfam" id="NF033394">
    <property type="entry name" value="capsid_maj_Podo"/>
    <property type="match status" value="1"/>
</dbReference>
<gene>
    <name evidence="1" type="ORF">LCGC14_1477000</name>
</gene>
<proteinExistence type="predicted"/>
<sequence length="179" mass="20039">MATLTEQLDNLYTSTWRAVRNEVSGNIFDSTPWYFWLKSKGKLRPLEGGRRIDVNLEFANSSTAAWIVKGESMSLNDAEILTTAQYNWRHLAGSIVRYLKDDLENRGKHKIVSLIEAKMTNVQMDLEDTLETALFAGSGTASNAIDGLQHLVSDTAAYATAVGGIKPSDNSWWRTKRRP</sequence>
<evidence type="ECO:0000313" key="1">
    <source>
        <dbReference type="EMBL" id="KKM66852.1"/>
    </source>
</evidence>
<dbReference type="InterPro" id="IPR049718">
    <property type="entry name" value="AKO59007-like"/>
</dbReference>
<protein>
    <submittedName>
        <fullName evidence="1">Uncharacterized protein</fullName>
    </submittedName>
</protein>